<dbReference type="PANTHER" id="PTHR13056:SF0">
    <property type="entry name" value="VACUOLAR FUSION PROTEIN CCZ1 HOMOLOG-RELATED"/>
    <property type="match status" value="1"/>
</dbReference>
<dbReference type="InterPro" id="IPR043987">
    <property type="entry name" value="CCZ1/INTU/HSP4_longin_1"/>
</dbReference>
<feature type="region of interest" description="Disordered" evidence="2">
    <location>
        <begin position="264"/>
        <end position="301"/>
    </location>
</feature>
<dbReference type="InParanoid" id="A0A0C3DW80"/>
<dbReference type="InterPro" id="IPR013176">
    <property type="entry name" value="Ccz1"/>
</dbReference>
<dbReference type="STRING" id="1036808.A0A0C3DW80"/>
<dbReference type="GO" id="GO:0016192">
    <property type="term" value="P:vesicle-mediated transport"/>
    <property type="evidence" value="ECO:0007669"/>
    <property type="project" value="InterPro"/>
</dbReference>
<dbReference type="Proteomes" id="UP000053989">
    <property type="component" value="Unassembled WGS sequence"/>
</dbReference>
<feature type="region of interest" description="Disordered" evidence="2">
    <location>
        <begin position="107"/>
        <end position="129"/>
    </location>
</feature>
<evidence type="ECO:0000313" key="4">
    <source>
        <dbReference type="EMBL" id="KIM60459.1"/>
    </source>
</evidence>
<dbReference type="PANTHER" id="PTHR13056">
    <property type="entry name" value="VACUOLAR FUSION PROTEIN CCZ1 HOMOLOG-RELATED"/>
    <property type="match status" value="1"/>
</dbReference>
<evidence type="ECO:0000259" key="3">
    <source>
        <dbReference type="Pfam" id="PF19031"/>
    </source>
</evidence>
<evidence type="ECO:0000256" key="2">
    <source>
        <dbReference type="SAM" id="MobiDB-lite"/>
    </source>
</evidence>
<sequence>MNRIPPALLYLTIYNPAIRPPVSTISEDDEDAEEQAHILFYTSRHQAVSRDKMLRQVGLAKALVHFAEIFHPTGRYQNVHSQSKHMIMLSPEPNFWMHAAIELVRTEQVPQTKSKGKGKAKETSGQDAPLLPEYHDNSFLDSAIRSHLLRGYGAFKITCGSFTSIMSSQGQHALESKLERFFTIWAWSWNLEASSSLAEDLGLPLHPLYRTILPAIDTFSSTLPDGLMAIVLTPEHIAPSSAYREQHYPTALARQLMTLFSRTRNEASTTQPHPTPSHDVSDSQTNGTPPTAETQSSNGFLGIPSVAMDIRKWGWSGGFSINRSPNTNPRSSTPAEPCSLPKSVADGPVTQCDRSALEDAMSTNSFGSGEKEEETLHESVAPSINEEDFHEDMDLQGPSLSYVDIPRPARAPSPTAPPSETTSNSHQPNGDNEMPPLEIASNSHQPNSDGGMPPLETTSRPLQASGDREMPYNTYFTSTNVFIAPNDDPLATVCHTVFLLKDNDITVALLNGDPSDVEALGPPASRLCEEINETIAEDVKRTLSSSLPSVSTMLQPRDSHVLKVQDYVIGGTGFTSNTGHFYDAKELLEKQSDIVEVFSRSLNPQHWHAIHQGNERGEMYLQVVRKETSLSDVDNILQKLYKNYIK</sequence>
<evidence type="ECO:0000256" key="1">
    <source>
        <dbReference type="ARBA" id="ARBA00005352"/>
    </source>
</evidence>
<dbReference type="OrthoDB" id="240546at2759"/>
<comment type="similarity">
    <text evidence="1">Belongs to the CCZ1 family.</text>
</comment>
<feature type="compositionally biased region" description="Polar residues" evidence="2">
    <location>
        <begin position="324"/>
        <end position="334"/>
    </location>
</feature>
<gene>
    <name evidence="4" type="ORF">SCLCIDRAFT_940361</name>
</gene>
<feature type="compositionally biased region" description="Polar residues" evidence="2">
    <location>
        <begin position="282"/>
        <end position="299"/>
    </location>
</feature>
<evidence type="ECO:0000313" key="5">
    <source>
        <dbReference type="Proteomes" id="UP000053989"/>
    </source>
</evidence>
<reference evidence="5" key="2">
    <citation type="submission" date="2015-01" db="EMBL/GenBank/DDBJ databases">
        <title>Evolutionary Origins and Diversification of the Mycorrhizal Mutualists.</title>
        <authorList>
            <consortium name="DOE Joint Genome Institute"/>
            <consortium name="Mycorrhizal Genomics Consortium"/>
            <person name="Kohler A."/>
            <person name="Kuo A."/>
            <person name="Nagy L.G."/>
            <person name="Floudas D."/>
            <person name="Copeland A."/>
            <person name="Barry K.W."/>
            <person name="Cichocki N."/>
            <person name="Veneault-Fourrey C."/>
            <person name="LaButti K."/>
            <person name="Lindquist E.A."/>
            <person name="Lipzen A."/>
            <person name="Lundell T."/>
            <person name="Morin E."/>
            <person name="Murat C."/>
            <person name="Riley R."/>
            <person name="Ohm R."/>
            <person name="Sun H."/>
            <person name="Tunlid A."/>
            <person name="Henrissat B."/>
            <person name="Grigoriev I.V."/>
            <person name="Hibbett D.S."/>
            <person name="Martin F."/>
        </authorList>
    </citation>
    <scope>NUCLEOTIDE SEQUENCE [LARGE SCALE GENOMIC DNA]</scope>
    <source>
        <strain evidence="5">Foug A</strain>
    </source>
</reference>
<name>A0A0C3DW80_9AGAM</name>
<feature type="region of interest" description="Disordered" evidence="2">
    <location>
        <begin position="394"/>
        <end position="470"/>
    </location>
</feature>
<feature type="domain" description="CCZ1/INTU/HSP4 first Longin" evidence="3">
    <location>
        <begin position="28"/>
        <end position="159"/>
    </location>
</feature>
<protein>
    <recommendedName>
        <fullName evidence="3">CCZ1/INTU/HSP4 first Longin domain-containing protein</fullName>
    </recommendedName>
</protein>
<keyword evidence="5" id="KW-1185">Reference proteome</keyword>
<dbReference type="Pfam" id="PF19031">
    <property type="entry name" value="Intu_longin_1"/>
    <property type="match status" value="1"/>
</dbReference>
<accession>A0A0C3DW80</accession>
<organism evidence="4 5">
    <name type="scientific">Scleroderma citrinum Foug A</name>
    <dbReference type="NCBI Taxonomy" id="1036808"/>
    <lineage>
        <taxon>Eukaryota</taxon>
        <taxon>Fungi</taxon>
        <taxon>Dikarya</taxon>
        <taxon>Basidiomycota</taxon>
        <taxon>Agaricomycotina</taxon>
        <taxon>Agaricomycetes</taxon>
        <taxon>Agaricomycetidae</taxon>
        <taxon>Boletales</taxon>
        <taxon>Sclerodermatineae</taxon>
        <taxon>Sclerodermataceae</taxon>
        <taxon>Scleroderma</taxon>
    </lineage>
</organism>
<reference evidence="4 5" key="1">
    <citation type="submission" date="2014-04" db="EMBL/GenBank/DDBJ databases">
        <authorList>
            <consortium name="DOE Joint Genome Institute"/>
            <person name="Kuo A."/>
            <person name="Kohler A."/>
            <person name="Nagy L.G."/>
            <person name="Floudas D."/>
            <person name="Copeland A."/>
            <person name="Barry K.W."/>
            <person name="Cichocki N."/>
            <person name="Veneault-Fourrey C."/>
            <person name="LaButti K."/>
            <person name="Lindquist E.A."/>
            <person name="Lipzen A."/>
            <person name="Lundell T."/>
            <person name="Morin E."/>
            <person name="Murat C."/>
            <person name="Sun H."/>
            <person name="Tunlid A."/>
            <person name="Henrissat B."/>
            <person name="Grigoriev I.V."/>
            <person name="Hibbett D.S."/>
            <person name="Martin F."/>
            <person name="Nordberg H.P."/>
            <person name="Cantor M.N."/>
            <person name="Hua S.X."/>
        </authorList>
    </citation>
    <scope>NUCLEOTIDE SEQUENCE [LARGE SCALE GENOMIC DNA]</scope>
    <source>
        <strain evidence="4 5">Foug A</strain>
    </source>
</reference>
<dbReference type="GO" id="GO:0035658">
    <property type="term" value="C:Mon1-Ccz1 complex"/>
    <property type="evidence" value="ECO:0007669"/>
    <property type="project" value="InterPro"/>
</dbReference>
<dbReference type="HOGENOM" id="CLU_012738_0_0_1"/>
<feature type="region of interest" description="Disordered" evidence="2">
    <location>
        <begin position="324"/>
        <end position="349"/>
    </location>
</feature>
<dbReference type="AlphaFoldDB" id="A0A0C3DW80"/>
<proteinExistence type="inferred from homology"/>
<dbReference type="EMBL" id="KN822061">
    <property type="protein sequence ID" value="KIM60459.1"/>
    <property type="molecule type" value="Genomic_DNA"/>
</dbReference>